<organism evidence="9 10">
    <name type="scientific">Peptoniphilus olsenii</name>
    <dbReference type="NCBI Taxonomy" id="411570"/>
    <lineage>
        <taxon>Bacteria</taxon>
        <taxon>Bacillati</taxon>
        <taxon>Bacillota</taxon>
        <taxon>Tissierellia</taxon>
        <taxon>Tissierellales</taxon>
        <taxon>Peptoniphilaceae</taxon>
        <taxon>Peptoniphilus</taxon>
    </lineage>
</organism>
<evidence type="ECO:0000256" key="4">
    <source>
        <dbReference type="ARBA" id="ARBA00022655"/>
    </source>
</evidence>
<dbReference type="CDD" id="cd00560">
    <property type="entry name" value="PanC"/>
    <property type="match status" value="1"/>
</dbReference>
<dbReference type="EMBL" id="JBEPMA010000018">
    <property type="protein sequence ID" value="MET3618248.1"/>
    <property type="molecule type" value="Genomic_DNA"/>
</dbReference>
<evidence type="ECO:0000256" key="2">
    <source>
        <dbReference type="ARBA" id="ARBA00009256"/>
    </source>
</evidence>
<evidence type="ECO:0000313" key="9">
    <source>
        <dbReference type="EMBL" id="MET3618248.1"/>
    </source>
</evidence>
<dbReference type="InterPro" id="IPR003721">
    <property type="entry name" value="Pantoate_ligase"/>
</dbReference>
<protein>
    <recommendedName>
        <fullName evidence="8">Pantothenate synthetase</fullName>
        <shortName evidence="8">PS</shortName>
        <ecNumber evidence="8">6.3.2.1</ecNumber>
    </recommendedName>
    <alternativeName>
        <fullName evidence="8">Pantoate--beta-alanine ligase</fullName>
    </alternativeName>
    <alternativeName>
        <fullName evidence="8">Pantoate-activating enzyme</fullName>
    </alternativeName>
</protein>
<keyword evidence="5 8" id="KW-0547">Nucleotide-binding</keyword>
<dbReference type="Gene3D" id="3.30.1300.10">
    <property type="entry name" value="Pantoate-beta-alanine ligase, C-terminal domain"/>
    <property type="match status" value="1"/>
</dbReference>
<feature type="binding site" evidence="8">
    <location>
        <position position="61"/>
    </location>
    <ligand>
        <name>beta-alanine</name>
        <dbReference type="ChEBI" id="CHEBI:57966"/>
    </ligand>
</feature>
<evidence type="ECO:0000256" key="7">
    <source>
        <dbReference type="ARBA" id="ARBA00048258"/>
    </source>
</evidence>
<dbReference type="PANTHER" id="PTHR21299">
    <property type="entry name" value="CYTIDYLATE KINASE/PANTOATE-BETA-ALANINE LIGASE"/>
    <property type="match status" value="1"/>
</dbReference>
<sequence>MKAVKTVKEVRNEINPIKNAGKSIGLVPTMGFLHDGHLSLIKRAREENDFVMVSIFVNPTQFGENEDYGSYPKDLERDLQKCKNAGVDLVFHPTPEDMYKNHKTYIKVEELSEKLCGMSRPIHFRGVTTVCAKLFNISKADRAYFGQKDAQQYIILKKMVEDLNFDIKLIRCPIVREKSGLALSSRNKYLSDKEKEDALILQKSLQKAENMLKNKENPQDIIKEMEKIIAEIDYAKIDYIKIVDLENLEDVEKIDRDVLVALAVQVGPARLIDNIIYEVKN</sequence>
<feature type="binding site" evidence="8">
    <location>
        <begin position="30"/>
        <end position="37"/>
    </location>
    <ligand>
        <name>ATP</name>
        <dbReference type="ChEBI" id="CHEBI:30616"/>
    </ligand>
</feature>
<feature type="binding site" evidence="8">
    <location>
        <position position="152"/>
    </location>
    <ligand>
        <name>(R)-pantoate</name>
        <dbReference type="ChEBI" id="CHEBI:15980"/>
    </ligand>
</feature>
<dbReference type="InterPro" id="IPR042176">
    <property type="entry name" value="Pantoate_ligase_C"/>
</dbReference>
<name>A0ABV2JBV4_9FIRM</name>
<dbReference type="Gene3D" id="3.40.50.620">
    <property type="entry name" value="HUPs"/>
    <property type="match status" value="1"/>
</dbReference>
<dbReference type="NCBIfam" id="TIGR00125">
    <property type="entry name" value="cyt_tran_rel"/>
    <property type="match status" value="1"/>
</dbReference>
<comment type="catalytic activity">
    <reaction evidence="7 8">
        <text>(R)-pantoate + beta-alanine + ATP = (R)-pantothenate + AMP + diphosphate + H(+)</text>
        <dbReference type="Rhea" id="RHEA:10912"/>
        <dbReference type="ChEBI" id="CHEBI:15378"/>
        <dbReference type="ChEBI" id="CHEBI:15980"/>
        <dbReference type="ChEBI" id="CHEBI:29032"/>
        <dbReference type="ChEBI" id="CHEBI:30616"/>
        <dbReference type="ChEBI" id="CHEBI:33019"/>
        <dbReference type="ChEBI" id="CHEBI:57966"/>
        <dbReference type="ChEBI" id="CHEBI:456215"/>
        <dbReference type="EC" id="6.3.2.1"/>
    </reaction>
</comment>
<keyword evidence="6 8" id="KW-0067">ATP-binding</keyword>
<evidence type="ECO:0000313" key="10">
    <source>
        <dbReference type="Proteomes" id="UP001549162"/>
    </source>
</evidence>
<evidence type="ECO:0000256" key="8">
    <source>
        <dbReference type="HAMAP-Rule" id="MF_00158"/>
    </source>
</evidence>
<reference evidence="9 10" key="1">
    <citation type="submission" date="2024-06" db="EMBL/GenBank/DDBJ databases">
        <title>Genomic Encyclopedia of Type Strains, Phase IV (KMG-IV): sequencing the most valuable type-strain genomes for metagenomic binning, comparative biology and taxonomic classification.</title>
        <authorList>
            <person name="Goeker M."/>
        </authorList>
    </citation>
    <scope>NUCLEOTIDE SEQUENCE [LARGE SCALE GENOMIC DNA]</scope>
    <source>
        <strain evidence="9 10">DSM 21460</strain>
    </source>
</reference>
<evidence type="ECO:0000256" key="3">
    <source>
        <dbReference type="ARBA" id="ARBA00022598"/>
    </source>
</evidence>
<dbReference type="EC" id="6.3.2.1" evidence="8"/>
<dbReference type="SUPFAM" id="SSF52374">
    <property type="entry name" value="Nucleotidylyl transferase"/>
    <property type="match status" value="1"/>
</dbReference>
<dbReference type="NCBIfam" id="TIGR00018">
    <property type="entry name" value="panC"/>
    <property type="match status" value="1"/>
</dbReference>
<dbReference type="InterPro" id="IPR004821">
    <property type="entry name" value="Cyt_trans-like"/>
</dbReference>
<accession>A0ABV2JBV4</accession>
<comment type="miscellaneous">
    <text evidence="8">The reaction proceeds by a bi uni uni bi ping pong mechanism.</text>
</comment>
<comment type="caution">
    <text evidence="9">The sequence shown here is derived from an EMBL/GenBank/DDBJ whole genome shotgun (WGS) entry which is preliminary data.</text>
</comment>
<keyword evidence="4 8" id="KW-0566">Pantothenate biosynthesis</keyword>
<keyword evidence="8" id="KW-0963">Cytoplasm</keyword>
<comment type="subcellular location">
    <subcellularLocation>
        <location evidence="8">Cytoplasm</location>
    </subcellularLocation>
</comment>
<keyword evidence="10" id="KW-1185">Reference proteome</keyword>
<feature type="active site" description="Proton donor" evidence="8">
    <location>
        <position position="37"/>
    </location>
</feature>
<dbReference type="InterPro" id="IPR014729">
    <property type="entry name" value="Rossmann-like_a/b/a_fold"/>
</dbReference>
<feature type="binding site" evidence="8">
    <location>
        <begin position="183"/>
        <end position="186"/>
    </location>
    <ligand>
        <name>ATP</name>
        <dbReference type="ChEBI" id="CHEBI:30616"/>
    </ligand>
</feature>
<comment type="pathway">
    <text evidence="1 8">Cofactor biosynthesis; (R)-pantothenate biosynthesis; (R)-pantothenate from (R)-pantoate and beta-alanine: step 1/1.</text>
</comment>
<comment type="function">
    <text evidence="8">Catalyzes the condensation of pantoate with beta-alanine in an ATP-dependent reaction via a pantoyl-adenylate intermediate.</text>
</comment>
<proteinExistence type="inferred from homology"/>
<feature type="binding site" evidence="8">
    <location>
        <position position="175"/>
    </location>
    <ligand>
        <name>ATP</name>
        <dbReference type="ChEBI" id="CHEBI:30616"/>
    </ligand>
</feature>
<feature type="binding site" evidence="8">
    <location>
        <begin position="146"/>
        <end position="149"/>
    </location>
    <ligand>
        <name>ATP</name>
        <dbReference type="ChEBI" id="CHEBI:30616"/>
    </ligand>
</feature>
<feature type="binding site" evidence="8">
    <location>
        <position position="61"/>
    </location>
    <ligand>
        <name>(R)-pantoate</name>
        <dbReference type="ChEBI" id="CHEBI:15980"/>
    </ligand>
</feature>
<evidence type="ECO:0000256" key="1">
    <source>
        <dbReference type="ARBA" id="ARBA00004990"/>
    </source>
</evidence>
<evidence type="ECO:0000256" key="5">
    <source>
        <dbReference type="ARBA" id="ARBA00022741"/>
    </source>
</evidence>
<gene>
    <name evidence="8" type="primary">panC</name>
    <name evidence="9" type="ORF">ABID14_001886</name>
</gene>
<dbReference type="Pfam" id="PF02569">
    <property type="entry name" value="Pantoate_ligase"/>
    <property type="match status" value="1"/>
</dbReference>
<dbReference type="PANTHER" id="PTHR21299:SF1">
    <property type="entry name" value="PANTOATE--BETA-ALANINE LIGASE"/>
    <property type="match status" value="1"/>
</dbReference>
<comment type="similarity">
    <text evidence="2 8">Belongs to the pantothenate synthetase family.</text>
</comment>
<dbReference type="HAMAP" id="MF_00158">
    <property type="entry name" value="PanC"/>
    <property type="match status" value="1"/>
</dbReference>
<dbReference type="GO" id="GO:0004592">
    <property type="term" value="F:pantoate-beta-alanine ligase activity"/>
    <property type="evidence" value="ECO:0007669"/>
    <property type="project" value="UniProtKB-EC"/>
</dbReference>
<evidence type="ECO:0000256" key="6">
    <source>
        <dbReference type="ARBA" id="ARBA00022840"/>
    </source>
</evidence>
<keyword evidence="3 8" id="KW-0436">Ligase</keyword>
<dbReference type="Proteomes" id="UP001549162">
    <property type="component" value="Unassembled WGS sequence"/>
</dbReference>
<comment type="subunit">
    <text evidence="8">Homodimer.</text>
</comment>
<dbReference type="RefSeq" id="WP_354369386.1">
    <property type="nucleotide sequence ID" value="NZ_JBEPMA010000018.1"/>
</dbReference>